<dbReference type="Proteomes" id="UP000255163">
    <property type="component" value="Unassembled WGS sequence"/>
</dbReference>
<reference evidence="1 2" key="1">
    <citation type="submission" date="2018-06" db="EMBL/GenBank/DDBJ databases">
        <authorList>
            <consortium name="Pathogen Informatics"/>
            <person name="Doyle S."/>
        </authorList>
    </citation>
    <scope>NUCLEOTIDE SEQUENCE [LARGE SCALE GENOMIC DNA]</scope>
    <source>
        <strain evidence="1 2">NCTC12123</strain>
    </source>
</reference>
<proteinExistence type="predicted"/>
<evidence type="ECO:0000313" key="1">
    <source>
        <dbReference type="EMBL" id="STD27215.1"/>
    </source>
</evidence>
<accession>A0A376FLW8</accession>
<name>A0A376FLW8_ENTAS</name>
<protein>
    <submittedName>
        <fullName evidence="1">Uncharacterized protein</fullName>
    </submittedName>
</protein>
<evidence type="ECO:0000313" key="2">
    <source>
        <dbReference type="Proteomes" id="UP000255163"/>
    </source>
</evidence>
<organism evidence="1 2">
    <name type="scientific">Enterobacter asburiae</name>
    <dbReference type="NCBI Taxonomy" id="61645"/>
    <lineage>
        <taxon>Bacteria</taxon>
        <taxon>Pseudomonadati</taxon>
        <taxon>Pseudomonadota</taxon>
        <taxon>Gammaproteobacteria</taxon>
        <taxon>Enterobacterales</taxon>
        <taxon>Enterobacteriaceae</taxon>
        <taxon>Enterobacter</taxon>
        <taxon>Enterobacter cloacae complex</taxon>
    </lineage>
</organism>
<sequence length="112" mass="12694">MRFHVVLCWSVLISNFRDGFAIAPRGLIVRCTSACAFTTTVRALFTCFTASRLTQSDNQPMLSPVVPLKSWLSPSRGKVSSQNRDHVLLLWPAFNHIRRGWFGVDRKKSNLT</sequence>
<dbReference type="EMBL" id="UFYI01000007">
    <property type="protein sequence ID" value="STD27215.1"/>
    <property type="molecule type" value="Genomic_DNA"/>
</dbReference>
<dbReference type="AlphaFoldDB" id="A0A376FLW8"/>
<gene>
    <name evidence="1" type="ORF">NCTC12123_05998</name>
</gene>